<evidence type="ECO:0000313" key="3">
    <source>
        <dbReference type="EMBL" id="KAL0170417.1"/>
    </source>
</evidence>
<name>A0ABD0P8L7_CIRMR</name>
<reference evidence="3 4" key="1">
    <citation type="submission" date="2024-05" db="EMBL/GenBank/DDBJ databases">
        <title>Genome sequencing and assembly of Indian major carp, Cirrhinus mrigala (Hamilton, 1822).</title>
        <authorList>
            <person name="Mohindra V."/>
            <person name="Chowdhury L.M."/>
            <person name="Lal K."/>
            <person name="Jena J.K."/>
        </authorList>
    </citation>
    <scope>NUCLEOTIDE SEQUENCE [LARGE SCALE GENOMIC DNA]</scope>
    <source>
        <strain evidence="3">CM1030</strain>
        <tissue evidence="3">Blood</tissue>
    </source>
</reference>
<comment type="caution">
    <text evidence="3">The sequence shown here is derived from an EMBL/GenBank/DDBJ whole genome shotgun (WGS) entry which is preliminary data.</text>
</comment>
<dbReference type="PROSITE" id="PS50003">
    <property type="entry name" value="PH_DOMAIN"/>
    <property type="match status" value="1"/>
</dbReference>
<feature type="non-terminal residue" evidence="3">
    <location>
        <position position="1"/>
    </location>
</feature>
<evidence type="ECO:0000256" key="1">
    <source>
        <dbReference type="SAM" id="MobiDB-lite"/>
    </source>
</evidence>
<dbReference type="Proteomes" id="UP001529510">
    <property type="component" value="Unassembled WGS sequence"/>
</dbReference>
<protein>
    <recommendedName>
        <fullName evidence="2">PH domain-containing protein</fullName>
    </recommendedName>
</protein>
<keyword evidence="4" id="KW-1185">Reference proteome</keyword>
<evidence type="ECO:0000259" key="2">
    <source>
        <dbReference type="PROSITE" id="PS50003"/>
    </source>
</evidence>
<feature type="region of interest" description="Disordered" evidence="1">
    <location>
        <begin position="15"/>
        <end position="61"/>
    </location>
</feature>
<proteinExistence type="predicted"/>
<organism evidence="3 4">
    <name type="scientific">Cirrhinus mrigala</name>
    <name type="common">Mrigala</name>
    <dbReference type="NCBI Taxonomy" id="683832"/>
    <lineage>
        <taxon>Eukaryota</taxon>
        <taxon>Metazoa</taxon>
        <taxon>Chordata</taxon>
        <taxon>Craniata</taxon>
        <taxon>Vertebrata</taxon>
        <taxon>Euteleostomi</taxon>
        <taxon>Actinopterygii</taxon>
        <taxon>Neopterygii</taxon>
        <taxon>Teleostei</taxon>
        <taxon>Ostariophysi</taxon>
        <taxon>Cypriniformes</taxon>
        <taxon>Cyprinidae</taxon>
        <taxon>Labeoninae</taxon>
        <taxon>Labeonini</taxon>
        <taxon>Cirrhinus</taxon>
    </lineage>
</organism>
<sequence>EELQNWTQAIEQAAQAVTEEPVAGPSGVKAQSLPPPSSTTLEVPSAKKEKEKRFSLFAKKK</sequence>
<feature type="domain" description="PH" evidence="2">
    <location>
        <begin position="1"/>
        <end position="15"/>
    </location>
</feature>
<dbReference type="EMBL" id="JAMKFB020000017">
    <property type="protein sequence ID" value="KAL0170417.1"/>
    <property type="molecule type" value="Genomic_DNA"/>
</dbReference>
<gene>
    <name evidence="3" type="ORF">M9458_035013</name>
</gene>
<accession>A0ABD0P8L7</accession>
<dbReference type="AlphaFoldDB" id="A0ABD0P8L7"/>
<evidence type="ECO:0000313" key="4">
    <source>
        <dbReference type="Proteomes" id="UP001529510"/>
    </source>
</evidence>
<feature type="compositionally biased region" description="Basic and acidic residues" evidence="1">
    <location>
        <begin position="45"/>
        <end position="54"/>
    </location>
</feature>
<dbReference type="InterPro" id="IPR001849">
    <property type="entry name" value="PH_domain"/>
</dbReference>